<evidence type="ECO:0000256" key="1">
    <source>
        <dbReference type="SAM" id="Coils"/>
    </source>
</evidence>
<keyword evidence="2" id="KW-0732">Signal</keyword>
<dbReference type="Proteomes" id="UP000591941">
    <property type="component" value="Unassembled WGS sequence"/>
</dbReference>
<keyword evidence="4" id="KW-1185">Reference proteome</keyword>
<dbReference type="EMBL" id="JACHHI010000001">
    <property type="protein sequence ID" value="MBB6477017.1"/>
    <property type="molecule type" value="Genomic_DNA"/>
</dbReference>
<evidence type="ECO:0000313" key="4">
    <source>
        <dbReference type="Proteomes" id="UP000591941"/>
    </source>
</evidence>
<evidence type="ECO:0000313" key="3">
    <source>
        <dbReference type="EMBL" id="MBB6477017.1"/>
    </source>
</evidence>
<proteinExistence type="predicted"/>
<gene>
    <name evidence="3" type="ORF">HNR45_000039</name>
</gene>
<dbReference type="AlphaFoldDB" id="A0A841R1M4"/>
<sequence length="142" mass="16232">MLKRRLLLFFLSLLWAALVFGGFSAKAAQVTLTETEWQILTHELNALETRTAERQNLINELRKTSGGLSVTNNELKAELDRLKILQTEQKKSLTQTEQALEKSEQSLIRWKKSELKKRMSLERKKRAWQIIAVAAIIAAAAK</sequence>
<keyword evidence="1" id="KW-0175">Coiled coil</keyword>
<accession>A0A841R1M4</accession>
<feature type="chain" id="PRO_5032958630" evidence="2">
    <location>
        <begin position="28"/>
        <end position="142"/>
    </location>
</feature>
<name>A0A841R1M4_9FIRM</name>
<feature type="coiled-coil region" evidence="1">
    <location>
        <begin position="44"/>
        <end position="92"/>
    </location>
</feature>
<reference evidence="3 4" key="1">
    <citation type="submission" date="2020-08" db="EMBL/GenBank/DDBJ databases">
        <title>Genomic Encyclopedia of Type Strains, Phase IV (KMG-IV): sequencing the most valuable type-strain genomes for metagenomic binning, comparative biology and taxonomic classification.</title>
        <authorList>
            <person name="Goeker M."/>
        </authorList>
    </citation>
    <scope>NUCLEOTIDE SEQUENCE [LARGE SCALE GENOMIC DNA]</scope>
    <source>
        <strain evidence="3 4">DSM 21255</strain>
    </source>
</reference>
<organism evidence="3 4">
    <name type="scientific">Negativicoccus succinicivorans</name>
    <dbReference type="NCBI Taxonomy" id="620903"/>
    <lineage>
        <taxon>Bacteria</taxon>
        <taxon>Bacillati</taxon>
        <taxon>Bacillota</taxon>
        <taxon>Negativicutes</taxon>
        <taxon>Veillonellales</taxon>
        <taxon>Veillonellaceae</taxon>
        <taxon>Negativicoccus</taxon>
    </lineage>
</organism>
<feature type="signal peptide" evidence="2">
    <location>
        <begin position="1"/>
        <end position="27"/>
    </location>
</feature>
<evidence type="ECO:0000256" key="2">
    <source>
        <dbReference type="SAM" id="SignalP"/>
    </source>
</evidence>
<protein>
    <submittedName>
        <fullName evidence="3">Chromosome segregation ATPase</fullName>
    </submittedName>
</protein>
<comment type="caution">
    <text evidence="3">The sequence shown here is derived from an EMBL/GenBank/DDBJ whole genome shotgun (WGS) entry which is preliminary data.</text>
</comment>